<name>A0A369XU59_9PROT</name>
<dbReference type="EMBL" id="QPGA01000001">
    <property type="protein sequence ID" value="RDE52302.1"/>
    <property type="molecule type" value="Genomic_DNA"/>
</dbReference>
<proteinExistence type="predicted"/>
<evidence type="ECO:0000256" key="1">
    <source>
        <dbReference type="SAM" id="MobiDB-lite"/>
    </source>
</evidence>
<organism evidence="2 3">
    <name type="scientific">Candidatus Accumulibacter meliphilus</name>
    <dbReference type="NCBI Taxonomy" id="2211374"/>
    <lineage>
        <taxon>Bacteria</taxon>
        <taxon>Pseudomonadati</taxon>
        <taxon>Pseudomonadota</taxon>
        <taxon>Betaproteobacteria</taxon>
        <taxon>Candidatus Accumulibacter</taxon>
    </lineage>
</organism>
<evidence type="ECO:0000313" key="2">
    <source>
        <dbReference type="EMBL" id="RDE52302.1"/>
    </source>
</evidence>
<dbReference type="Proteomes" id="UP000253831">
    <property type="component" value="Unassembled WGS sequence"/>
</dbReference>
<reference evidence="2 3" key="1">
    <citation type="submission" date="2018-05" db="EMBL/GenBank/DDBJ databases">
        <title>Integrated omic analyses show evidence that a Ca. Accumulibacter phosphatis strain performs denitrification under micro-aerobic conditions.</title>
        <authorList>
            <person name="Camejo P.Y."/>
            <person name="Katherine M.D."/>
            <person name="Daniel N.R."/>
        </authorList>
    </citation>
    <scope>NUCLEOTIDE SEQUENCE [LARGE SCALE GENOMIC DNA]</scope>
    <source>
        <strain evidence="2">UW-LDO-IC</strain>
    </source>
</reference>
<sequence length="164" mass="17237">MANDEDLLSRANSLINADNGAGRGGRPSSPRPMRRRRSFLASPDSDHSDGGQRFPFGSSADDDLPLLTDVVVTAEPEPEPSVDDLAADLRPILATELAQLIDRHLAAALPALVEAAAAEAAEHLRQGIEASIAMAARDFVAQRGQLQLPLEEPVGSEAGAADPE</sequence>
<evidence type="ECO:0000313" key="3">
    <source>
        <dbReference type="Proteomes" id="UP000253831"/>
    </source>
</evidence>
<gene>
    <name evidence="2" type="ORF">DVS81_00570</name>
</gene>
<comment type="caution">
    <text evidence="2">The sequence shown here is derived from an EMBL/GenBank/DDBJ whole genome shotgun (WGS) entry which is preliminary data.</text>
</comment>
<dbReference type="AlphaFoldDB" id="A0A369XU59"/>
<protein>
    <submittedName>
        <fullName evidence="2">Uncharacterized protein</fullName>
    </submittedName>
</protein>
<accession>A0A369XU59</accession>
<feature type="region of interest" description="Disordered" evidence="1">
    <location>
        <begin position="1"/>
        <end position="63"/>
    </location>
</feature>